<accession>A0A9D4MRN1</accession>
<evidence type="ECO:0000313" key="2">
    <source>
        <dbReference type="Proteomes" id="UP000828390"/>
    </source>
</evidence>
<dbReference type="Proteomes" id="UP000828390">
    <property type="component" value="Unassembled WGS sequence"/>
</dbReference>
<evidence type="ECO:0000313" key="1">
    <source>
        <dbReference type="EMBL" id="KAH3881243.1"/>
    </source>
</evidence>
<reference evidence="1" key="1">
    <citation type="journal article" date="2019" name="bioRxiv">
        <title>The Genome of the Zebra Mussel, Dreissena polymorpha: A Resource for Invasive Species Research.</title>
        <authorList>
            <person name="McCartney M.A."/>
            <person name="Auch B."/>
            <person name="Kono T."/>
            <person name="Mallez S."/>
            <person name="Zhang Y."/>
            <person name="Obille A."/>
            <person name="Becker A."/>
            <person name="Abrahante J.E."/>
            <person name="Garbe J."/>
            <person name="Badalamenti J.P."/>
            <person name="Herman A."/>
            <person name="Mangelson H."/>
            <person name="Liachko I."/>
            <person name="Sullivan S."/>
            <person name="Sone E.D."/>
            <person name="Koren S."/>
            <person name="Silverstein K.A.T."/>
            <person name="Beckman K.B."/>
            <person name="Gohl D.M."/>
        </authorList>
    </citation>
    <scope>NUCLEOTIDE SEQUENCE</scope>
    <source>
        <strain evidence="1">Duluth1</strain>
        <tissue evidence="1">Whole animal</tissue>
    </source>
</reference>
<reference evidence="1" key="2">
    <citation type="submission" date="2020-11" db="EMBL/GenBank/DDBJ databases">
        <authorList>
            <person name="McCartney M.A."/>
            <person name="Auch B."/>
            <person name="Kono T."/>
            <person name="Mallez S."/>
            <person name="Becker A."/>
            <person name="Gohl D.M."/>
            <person name="Silverstein K.A.T."/>
            <person name="Koren S."/>
            <person name="Bechman K.B."/>
            <person name="Herman A."/>
            <person name="Abrahante J.E."/>
            <person name="Garbe J."/>
        </authorList>
    </citation>
    <scope>NUCLEOTIDE SEQUENCE</scope>
    <source>
        <strain evidence="1">Duluth1</strain>
        <tissue evidence="1">Whole animal</tissue>
    </source>
</reference>
<sequence length="54" mass="6186">MFPGTITEQFSMSKSKVSYLISDGLGPFFKKEIEKQIQTSRYPYTIQFDETGNA</sequence>
<comment type="caution">
    <text evidence="1">The sequence shown here is derived from an EMBL/GenBank/DDBJ whole genome shotgun (WGS) entry which is preliminary data.</text>
</comment>
<dbReference type="EMBL" id="JAIWYP010000001">
    <property type="protein sequence ID" value="KAH3881243.1"/>
    <property type="molecule type" value="Genomic_DNA"/>
</dbReference>
<name>A0A9D4MRN1_DREPO</name>
<proteinExistence type="predicted"/>
<organism evidence="1 2">
    <name type="scientific">Dreissena polymorpha</name>
    <name type="common">Zebra mussel</name>
    <name type="synonym">Mytilus polymorpha</name>
    <dbReference type="NCBI Taxonomy" id="45954"/>
    <lineage>
        <taxon>Eukaryota</taxon>
        <taxon>Metazoa</taxon>
        <taxon>Spiralia</taxon>
        <taxon>Lophotrochozoa</taxon>
        <taxon>Mollusca</taxon>
        <taxon>Bivalvia</taxon>
        <taxon>Autobranchia</taxon>
        <taxon>Heteroconchia</taxon>
        <taxon>Euheterodonta</taxon>
        <taxon>Imparidentia</taxon>
        <taxon>Neoheterodontei</taxon>
        <taxon>Myida</taxon>
        <taxon>Dreissenoidea</taxon>
        <taxon>Dreissenidae</taxon>
        <taxon>Dreissena</taxon>
    </lineage>
</organism>
<dbReference type="AlphaFoldDB" id="A0A9D4MRN1"/>
<gene>
    <name evidence="1" type="ORF">DPMN_005167</name>
</gene>
<keyword evidence="2" id="KW-1185">Reference proteome</keyword>
<protein>
    <submittedName>
        <fullName evidence="1">Uncharacterized protein</fullName>
    </submittedName>
</protein>